<dbReference type="PANTHER" id="PTHR12409:SF0">
    <property type="entry name" value="PREFOLDIN SUBUNIT 3"/>
    <property type="match status" value="1"/>
</dbReference>
<dbReference type="GO" id="GO:0015631">
    <property type="term" value="F:tubulin binding"/>
    <property type="evidence" value="ECO:0007669"/>
    <property type="project" value="TreeGrafter"/>
</dbReference>
<evidence type="ECO:0000256" key="1">
    <source>
        <dbReference type="ARBA" id="ARBA00010048"/>
    </source>
</evidence>
<protein>
    <recommendedName>
        <fullName evidence="5">Prefoldin subunit 3</fullName>
    </recommendedName>
</protein>
<dbReference type="PANTHER" id="PTHR12409">
    <property type="entry name" value="PREFOLDIN SUBUNIT 3"/>
    <property type="match status" value="1"/>
</dbReference>
<dbReference type="CDD" id="cd23156">
    <property type="entry name" value="Prefoldin_3"/>
    <property type="match status" value="1"/>
</dbReference>
<dbReference type="Gene3D" id="1.10.287.370">
    <property type="match status" value="1"/>
</dbReference>
<evidence type="ECO:0008006" key="5">
    <source>
        <dbReference type="Google" id="ProtNLM"/>
    </source>
</evidence>
<organism evidence="4">
    <name type="scientific">Leucosporidium scottii</name>
    <dbReference type="NCBI Taxonomy" id="5278"/>
    <lineage>
        <taxon>Eukaryota</taxon>
        <taxon>Fungi</taxon>
        <taxon>Dikarya</taxon>
        <taxon>Basidiomycota</taxon>
        <taxon>Pucciniomycotina</taxon>
        <taxon>Microbotryomycetes</taxon>
        <taxon>Leucosporidiales</taxon>
        <taxon>Leucosporidium</taxon>
    </lineage>
</organism>
<name>A0A0H5G9X7_9BASI</name>
<accession>A0A0H5G9X7</accession>
<dbReference type="AlphaFoldDB" id="A0A0H5G9X7"/>
<feature type="region of interest" description="Disordered" evidence="3">
    <location>
        <begin position="1"/>
        <end position="20"/>
    </location>
</feature>
<dbReference type="SUPFAM" id="SSF46579">
    <property type="entry name" value="Prefoldin"/>
    <property type="match status" value="1"/>
</dbReference>
<sequence>MSSTAASSSSAGANEPLANPRGIPKAIFLLGSLSSLARSPPRLLYYKQENVEDFIGGPDGDAEESLQSLQQVLAKYRYMESNSLQRRQGLEEKVPELERTIAMVETLQRKKEANESFDTTFELSDTLYATGEVEEVEEVYVWLGVSSRFSFFGDVVRRRSLAARRILSSIFALPLTLSRSLSPRQANTMLSYPLPSAHTLLVSKLQTAQLSLQNVKEDLSWLRDQITVTEVNVAR</sequence>
<evidence type="ECO:0000313" key="4">
    <source>
        <dbReference type="EMBL" id="CRX79119.1"/>
    </source>
</evidence>
<dbReference type="EMBL" id="LN868507">
    <property type="protein sequence ID" value="CRX79119.1"/>
    <property type="molecule type" value="Genomic_DNA"/>
</dbReference>
<feature type="non-terminal residue" evidence="4">
    <location>
        <position position="235"/>
    </location>
</feature>
<dbReference type="GO" id="GO:0005737">
    <property type="term" value="C:cytoplasm"/>
    <property type="evidence" value="ECO:0007669"/>
    <property type="project" value="TreeGrafter"/>
</dbReference>
<comment type="similarity">
    <text evidence="1">Belongs to the prefoldin subunit alpha family.</text>
</comment>
<evidence type="ECO:0000256" key="2">
    <source>
        <dbReference type="ARBA" id="ARBA00023186"/>
    </source>
</evidence>
<proteinExistence type="inferred from homology"/>
<dbReference type="InterPro" id="IPR009053">
    <property type="entry name" value="Prefoldin"/>
</dbReference>
<gene>
    <name evidence="4" type="ORF">ls5930a1_00149</name>
</gene>
<evidence type="ECO:0000256" key="3">
    <source>
        <dbReference type="SAM" id="MobiDB-lite"/>
    </source>
</evidence>
<dbReference type="GO" id="GO:0006457">
    <property type="term" value="P:protein folding"/>
    <property type="evidence" value="ECO:0007669"/>
    <property type="project" value="InterPro"/>
</dbReference>
<dbReference type="Pfam" id="PF02996">
    <property type="entry name" value="Prefoldin"/>
    <property type="match status" value="1"/>
</dbReference>
<feature type="compositionally biased region" description="Low complexity" evidence="3">
    <location>
        <begin position="1"/>
        <end position="13"/>
    </location>
</feature>
<reference evidence="4" key="1">
    <citation type="submission" date="2015-06" db="EMBL/GenBank/DDBJ databases">
        <title>Genetic Architecture Underlying Mating-Type Determination in the Yeast Leucosporidium scottii and the Evolution of Mating Systems in Basidiomycetes.</title>
        <authorList>
            <person name="Maia T.M."/>
            <person name="Lopes S."/>
            <person name="Almeida J.M.G.C.F."/>
            <person name="Rosa L.H."/>
            <person name="Sampaio J.P."/>
            <person name="Goncalves P."/>
            <person name="Coelho M.A."/>
        </authorList>
    </citation>
    <scope>NUCLEOTIDE SEQUENCE</scope>
</reference>
<dbReference type="GO" id="GO:0007017">
    <property type="term" value="P:microtubule-based process"/>
    <property type="evidence" value="ECO:0007669"/>
    <property type="project" value="TreeGrafter"/>
</dbReference>
<dbReference type="GO" id="GO:0016272">
    <property type="term" value="C:prefoldin complex"/>
    <property type="evidence" value="ECO:0007669"/>
    <property type="project" value="InterPro"/>
</dbReference>
<dbReference type="InterPro" id="IPR016655">
    <property type="entry name" value="PFD3"/>
</dbReference>
<dbReference type="InterPro" id="IPR004127">
    <property type="entry name" value="Prefoldin_subunit_alpha"/>
</dbReference>
<dbReference type="GO" id="GO:0007021">
    <property type="term" value="P:tubulin complex assembly"/>
    <property type="evidence" value="ECO:0007669"/>
    <property type="project" value="TreeGrafter"/>
</dbReference>
<keyword evidence="2" id="KW-0143">Chaperone</keyword>